<comment type="caution">
    <text evidence="2">The sequence shown here is derived from an EMBL/GenBank/DDBJ whole genome shotgun (WGS) entry which is preliminary data.</text>
</comment>
<name>A0A5C6DQZ5_9BACT</name>
<organism evidence="2 3">
    <name type="scientific">Novipirellula artificiosorum</name>
    <dbReference type="NCBI Taxonomy" id="2528016"/>
    <lineage>
        <taxon>Bacteria</taxon>
        <taxon>Pseudomonadati</taxon>
        <taxon>Planctomycetota</taxon>
        <taxon>Planctomycetia</taxon>
        <taxon>Pirellulales</taxon>
        <taxon>Pirellulaceae</taxon>
        <taxon>Novipirellula</taxon>
    </lineage>
</organism>
<evidence type="ECO:0000313" key="2">
    <source>
        <dbReference type="EMBL" id="TWU37426.1"/>
    </source>
</evidence>
<reference evidence="2 3" key="1">
    <citation type="submission" date="2019-02" db="EMBL/GenBank/DDBJ databases">
        <title>Deep-cultivation of Planctomycetes and their phenomic and genomic characterization uncovers novel biology.</title>
        <authorList>
            <person name="Wiegand S."/>
            <person name="Jogler M."/>
            <person name="Boedeker C."/>
            <person name="Pinto D."/>
            <person name="Vollmers J."/>
            <person name="Rivas-Marin E."/>
            <person name="Kohn T."/>
            <person name="Peeters S.H."/>
            <person name="Heuer A."/>
            <person name="Rast P."/>
            <person name="Oberbeckmann S."/>
            <person name="Bunk B."/>
            <person name="Jeske O."/>
            <person name="Meyerdierks A."/>
            <person name="Storesund J.E."/>
            <person name="Kallscheuer N."/>
            <person name="Luecker S."/>
            <person name="Lage O.M."/>
            <person name="Pohl T."/>
            <person name="Merkel B.J."/>
            <person name="Hornburger P."/>
            <person name="Mueller R.-W."/>
            <person name="Bruemmer F."/>
            <person name="Labrenz M."/>
            <person name="Spormann A.M."/>
            <person name="Op Den Camp H."/>
            <person name="Overmann J."/>
            <person name="Amann R."/>
            <person name="Jetten M.S.M."/>
            <person name="Mascher T."/>
            <person name="Medema M.H."/>
            <person name="Devos D.P."/>
            <person name="Kaster A.-K."/>
            <person name="Ovreas L."/>
            <person name="Rohde M."/>
            <person name="Galperin M.Y."/>
            <person name="Jogler C."/>
        </authorList>
    </citation>
    <scope>NUCLEOTIDE SEQUENCE [LARGE SCALE GENOMIC DNA]</scope>
    <source>
        <strain evidence="2 3">Poly41</strain>
    </source>
</reference>
<dbReference type="Gene3D" id="2.60.120.200">
    <property type="match status" value="1"/>
</dbReference>
<dbReference type="OrthoDB" id="9762066at2"/>
<dbReference type="Proteomes" id="UP000319143">
    <property type="component" value="Unassembled WGS sequence"/>
</dbReference>
<sequence length="235" mass="26218">MMSSTNHFTPGIGEVVWAHEKPIEGFDVTAPATDDDFSDTELGPQWSWRFNPEMDRWSLTERRGYLRLKSCARLSGTNQESLNQLPNLLGQRLMGRKANVMTTKFDLAGVVDGQECGFHISAGENNVIGVTKLKGQLRLFFKHGNPDAPMVKRGVVISQTDLWLRAKVENGSATFFYSLDGKALTRMGPAVRLLFAGFTHNTVGFYSMHPDQQGYLDVDEFTYDYDGPKSAAPTE</sequence>
<dbReference type="PANTHER" id="PTHR42812">
    <property type="entry name" value="BETA-XYLOSIDASE"/>
    <property type="match status" value="1"/>
</dbReference>
<dbReference type="InterPro" id="IPR013320">
    <property type="entry name" value="ConA-like_dom_sf"/>
</dbReference>
<evidence type="ECO:0000259" key="1">
    <source>
        <dbReference type="Pfam" id="PF17851"/>
    </source>
</evidence>
<protein>
    <recommendedName>
        <fullName evidence="1">Beta-xylosidase C-terminal Concanavalin A-like domain-containing protein</fullName>
    </recommendedName>
</protein>
<gene>
    <name evidence="2" type="ORF">Poly41_35570</name>
</gene>
<dbReference type="EMBL" id="SJPV01000005">
    <property type="protein sequence ID" value="TWU37426.1"/>
    <property type="molecule type" value="Genomic_DNA"/>
</dbReference>
<dbReference type="AlphaFoldDB" id="A0A5C6DQZ5"/>
<dbReference type="InterPro" id="IPR041542">
    <property type="entry name" value="GH43_C2"/>
</dbReference>
<accession>A0A5C6DQZ5</accession>
<keyword evidence="3" id="KW-1185">Reference proteome</keyword>
<proteinExistence type="predicted"/>
<dbReference type="RefSeq" id="WP_146527845.1">
    <property type="nucleotide sequence ID" value="NZ_SJPV01000005.1"/>
</dbReference>
<evidence type="ECO:0000313" key="3">
    <source>
        <dbReference type="Proteomes" id="UP000319143"/>
    </source>
</evidence>
<dbReference type="Pfam" id="PF17851">
    <property type="entry name" value="GH43_C2"/>
    <property type="match status" value="1"/>
</dbReference>
<dbReference type="SUPFAM" id="SSF49899">
    <property type="entry name" value="Concanavalin A-like lectins/glucanases"/>
    <property type="match status" value="1"/>
</dbReference>
<dbReference type="PANTHER" id="PTHR42812:SF14">
    <property type="entry name" value="SECRETED PROTEIN"/>
    <property type="match status" value="1"/>
</dbReference>
<dbReference type="InterPro" id="IPR051795">
    <property type="entry name" value="Glycosyl_Hydrlase_43"/>
</dbReference>
<feature type="domain" description="Beta-xylosidase C-terminal Concanavalin A-like" evidence="1">
    <location>
        <begin position="35"/>
        <end position="223"/>
    </location>
</feature>